<dbReference type="InterPro" id="IPR000408">
    <property type="entry name" value="Reg_chr_condens"/>
</dbReference>
<dbReference type="AlphaFoldDB" id="A0A1R2B966"/>
<dbReference type="PANTHER" id="PTHR22870:SF408">
    <property type="entry name" value="OS09G0560450 PROTEIN"/>
    <property type="match status" value="1"/>
</dbReference>
<evidence type="ECO:0000313" key="4">
    <source>
        <dbReference type="Proteomes" id="UP000187209"/>
    </source>
</evidence>
<dbReference type="Gene3D" id="2.130.10.30">
    <property type="entry name" value="Regulator of chromosome condensation 1/beta-lactamase-inhibitor protein II"/>
    <property type="match status" value="1"/>
</dbReference>
<reference evidence="3 4" key="1">
    <citation type="submission" date="2016-11" db="EMBL/GenBank/DDBJ databases">
        <title>The macronuclear genome of Stentor coeruleus: a giant cell with tiny introns.</title>
        <authorList>
            <person name="Slabodnick M."/>
            <person name="Ruby J.G."/>
            <person name="Reiff S.B."/>
            <person name="Swart E.C."/>
            <person name="Gosai S."/>
            <person name="Prabakaran S."/>
            <person name="Witkowska E."/>
            <person name="Larue G.E."/>
            <person name="Fisher S."/>
            <person name="Freeman R.M."/>
            <person name="Gunawardena J."/>
            <person name="Chu W."/>
            <person name="Stover N.A."/>
            <person name="Gregory B.D."/>
            <person name="Nowacki M."/>
            <person name="Derisi J."/>
            <person name="Roy S.W."/>
            <person name="Marshall W.F."/>
            <person name="Sood P."/>
        </authorList>
    </citation>
    <scope>NUCLEOTIDE SEQUENCE [LARGE SCALE GENOMIC DNA]</scope>
    <source>
        <strain evidence="3">WM001</strain>
    </source>
</reference>
<dbReference type="SUPFAM" id="SSF50985">
    <property type="entry name" value="RCC1/BLIP-II"/>
    <property type="match status" value="1"/>
</dbReference>
<dbReference type="Proteomes" id="UP000187209">
    <property type="component" value="Unassembled WGS sequence"/>
</dbReference>
<keyword evidence="4" id="KW-1185">Reference proteome</keyword>
<feature type="repeat" description="RCC1" evidence="2">
    <location>
        <begin position="63"/>
        <end position="113"/>
    </location>
</feature>
<accession>A0A1R2B966</accession>
<sequence>MALILTTSGDIWLWGEDNSKSGLFGQRNIYFSHIPMKLDNFSSSQIIQANLSDTHAGALCSEGFLYTWGTGLNGELCSELTSSPEPQIVENSKIFNISQVLCGEKYTAICTKGGFMYIYGKKHDFAINFANQVSQPFAIQELEDHFIDQIFDSAFGIILLTDEGKCFLLENSSKRIIGMNCNKKLRMIATCKNGVVGITNDKKKLYLWAKDDYQWVLSISKFKNGLISYIQSGKKADICIIGSCLEDIEKVSMYGESPETSPLRTRDKERLEFDEIFSKYETTITSSGLNLQKESCTNMVKVISKPLIEVFRSLRNYVLVQIMFKKAYASSFTPNYIEKAIQRAIVVNKSFAFQCIKNFSQYHCNTDPKLFNCVRGIRLVSSKLFRVLSKWVFKKIVGDKFRKRSAYLKRKNQIAELLKKATKRFRIRFFNRIIFKGNRDLFRKSIFKKLKFANLKKKQDLYFDILINKSLINQRKVSFIRISMLTNLKIEQVLQGCLKKWLKSLDKWKSQKIIDNLKRNAAILIFSQLQSVVKTRYLSLFSLIKPKKTLFEYKYGAFMLYSTINKVMHKKVIQSFNAVLRFHYPSYVEMMGDLLKIVVYRWIVSCFHAIKIYSMNAYNQKIVKCALFFQSYYEKSKYRQALRGFNAFKVPFFNKSMYSEMLMEKSFRSQPGYNWFLSPPGSPCPDLFNDSDIKMTSLIVKSSNNLSIERKSSLNNMQKSLVLKFSEKIASESKSGQIIAPSKSKGKIQTKAAIPEKKSALTDFLKDKQKKPLTKPTPLIQKKKIEALAKTPSKSIFNEADRKVIRYRNSSENLKNVIQKFLKTRLLHVFFSLKHHKGPRKSKNLNTLVQSSSNSDQAKDSIKTLSIASKSTQKTENTLSDLTPVKSSQSSVWKSKLISLGLNKILRIIIIHEKKSVITRLLINK</sequence>
<comment type="caution">
    <text evidence="3">The sequence shown here is derived from an EMBL/GenBank/DDBJ whole genome shotgun (WGS) entry which is preliminary data.</text>
</comment>
<feature type="repeat" description="RCC1" evidence="2">
    <location>
        <begin position="9"/>
        <end position="62"/>
    </location>
</feature>
<dbReference type="InterPro" id="IPR051210">
    <property type="entry name" value="Ub_ligase/GEF_domain"/>
</dbReference>
<evidence type="ECO:0000313" key="3">
    <source>
        <dbReference type="EMBL" id="OMJ73140.1"/>
    </source>
</evidence>
<dbReference type="EMBL" id="MPUH01000843">
    <property type="protein sequence ID" value="OMJ73140.1"/>
    <property type="molecule type" value="Genomic_DNA"/>
</dbReference>
<gene>
    <name evidence="3" type="ORF">SteCoe_28236</name>
</gene>
<organism evidence="3 4">
    <name type="scientific">Stentor coeruleus</name>
    <dbReference type="NCBI Taxonomy" id="5963"/>
    <lineage>
        <taxon>Eukaryota</taxon>
        <taxon>Sar</taxon>
        <taxon>Alveolata</taxon>
        <taxon>Ciliophora</taxon>
        <taxon>Postciliodesmatophora</taxon>
        <taxon>Heterotrichea</taxon>
        <taxon>Heterotrichida</taxon>
        <taxon>Stentoridae</taxon>
        <taxon>Stentor</taxon>
    </lineage>
</organism>
<evidence type="ECO:0000256" key="2">
    <source>
        <dbReference type="PROSITE-ProRule" id="PRU00235"/>
    </source>
</evidence>
<dbReference type="InterPro" id="IPR009091">
    <property type="entry name" value="RCC1/BLIP-II"/>
</dbReference>
<dbReference type="PROSITE" id="PS50012">
    <property type="entry name" value="RCC1_3"/>
    <property type="match status" value="2"/>
</dbReference>
<keyword evidence="1" id="KW-0677">Repeat</keyword>
<name>A0A1R2B966_9CILI</name>
<proteinExistence type="predicted"/>
<dbReference type="PANTHER" id="PTHR22870">
    <property type="entry name" value="REGULATOR OF CHROMOSOME CONDENSATION"/>
    <property type="match status" value="1"/>
</dbReference>
<protein>
    <submittedName>
        <fullName evidence="3">Uncharacterized protein</fullName>
    </submittedName>
</protein>
<evidence type="ECO:0000256" key="1">
    <source>
        <dbReference type="ARBA" id="ARBA00022737"/>
    </source>
</evidence>